<name>A0A4Y2CFB3_ARAVE</name>
<comment type="caution">
    <text evidence="2">The sequence shown here is derived from an EMBL/GenBank/DDBJ whole genome shotgun (WGS) entry which is preliminary data.</text>
</comment>
<dbReference type="AlphaFoldDB" id="A0A4Y2CFB3"/>
<evidence type="ECO:0000313" key="3">
    <source>
        <dbReference type="Proteomes" id="UP000499080"/>
    </source>
</evidence>
<evidence type="ECO:0000313" key="2">
    <source>
        <dbReference type="EMBL" id="GBM02478.1"/>
    </source>
</evidence>
<sequence>MGGRSSMSRNKGEQSHAKSSWWKYTDDDGSHCLVYCGSISKIPNVKIEGMGGGRLPMSRTRMNNLIMLKVPKEHKDTKRSQKK</sequence>
<gene>
    <name evidence="2" type="ORF">AVEN_76520_1</name>
</gene>
<protein>
    <submittedName>
        <fullName evidence="2">Uncharacterized protein</fullName>
    </submittedName>
</protein>
<evidence type="ECO:0000256" key="1">
    <source>
        <dbReference type="SAM" id="MobiDB-lite"/>
    </source>
</evidence>
<accession>A0A4Y2CFB3</accession>
<dbReference type="EMBL" id="BGPR01000180">
    <property type="protein sequence ID" value="GBM02478.1"/>
    <property type="molecule type" value="Genomic_DNA"/>
</dbReference>
<feature type="region of interest" description="Disordered" evidence="1">
    <location>
        <begin position="1"/>
        <end position="20"/>
    </location>
</feature>
<keyword evidence="3" id="KW-1185">Reference proteome</keyword>
<proteinExistence type="predicted"/>
<reference evidence="2 3" key="1">
    <citation type="journal article" date="2019" name="Sci. Rep.">
        <title>Orb-weaving spider Araneus ventricosus genome elucidates the spidroin gene catalogue.</title>
        <authorList>
            <person name="Kono N."/>
            <person name="Nakamura H."/>
            <person name="Ohtoshi R."/>
            <person name="Moran D.A.P."/>
            <person name="Shinohara A."/>
            <person name="Yoshida Y."/>
            <person name="Fujiwara M."/>
            <person name="Mori M."/>
            <person name="Tomita M."/>
            <person name="Arakawa K."/>
        </authorList>
    </citation>
    <scope>NUCLEOTIDE SEQUENCE [LARGE SCALE GENOMIC DNA]</scope>
</reference>
<dbReference type="Proteomes" id="UP000499080">
    <property type="component" value="Unassembled WGS sequence"/>
</dbReference>
<organism evidence="2 3">
    <name type="scientific">Araneus ventricosus</name>
    <name type="common">Orbweaver spider</name>
    <name type="synonym">Epeira ventricosa</name>
    <dbReference type="NCBI Taxonomy" id="182803"/>
    <lineage>
        <taxon>Eukaryota</taxon>
        <taxon>Metazoa</taxon>
        <taxon>Ecdysozoa</taxon>
        <taxon>Arthropoda</taxon>
        <taxon>Chelicerata</taxon>
        <taxon>Arachnida</taxon>
        <taxon>Araneae</taxon>
        <taxon>Araneomorphae</taxon>
        <taxon>Entelegynae</taxon>
        <taxon>Araneoidea</taxon>
        <taxon>Araneidae</taxon>
        <taxon>Araneus</taxon>
    </lineage>
</organism>